<evidence type="ECO:0000313" key="5">
    <source>
        <dbReference type="Proteomes" id="UP001174909"/>
    </source>
</evidence>
<feature type="domain" description="Sushi" evidence="3">
    <location>
        <begin position="3"/>
        <end position="70"/>
    </location>
</feature>
<protein>
    <recommendedName>
        <fullName evidence="3">Sushi domain-containing protein</fullName>
    </recommendedName>
</protein>
<evidence type="ECO:0000256" key="1">
    <source>
        <dbReference type="ARBA" id="ARBA00023157"/>
    </source>
</evidence>
<evidence type="ECO:0000256" key="2">
    <source>
        <dbReference type="PROSITE-ProRule" id="PRU00302"/>
    </source>
</evidence>
<proteinExistence type="predicted"/>
<evidence type="ECO:0000313" key="4">
    <source>
        <dbReference type="EMBL" id="CAI7997640.1"/>
    </source>
</evidence>
<dbReference type="InterPro" id="IPR035976">
    <property type="entry name" value="Sushi/SCR/CCP_sf"/>
</dbReference>
<dbReference type="Proteomes" id="UP001174909">
    <property type="component" value="Unassembled WGS sequence"/>
</dbReference>
<accession>A0AA35W2K1</accession>
<dbReference type="Pfam" id="PF00084">
    <property type="entry name" value="Sushi"/>
    <property type="match status" value="1"/>
</dbReference>
<gene>
    <name evidence="4" type="ORF">GBAR_LOCUS2198</name>
</gene>
<sequence>GVSNCDCNIQDLINVTNGIYEVTTSDSGCWASYQCNSGYTGQDIHITSGKDIEIMCTNGRWSGEPPMCEAIDLLIPYTGDYFDMILRRRRNGYNVKHTIAPFKGEPMRLFIYDNGAVSFGNRLGRGSFSIRATGKLSFENVEVHFFVNPSDRQLSIRRDQILNLLKSNETEGVDRFNPKDMVVVTWTNVLLNTCNKPIRFQIALVSGDLSGNEKTYALLIDNLGEGCDDGEIQYTIDDGNGKTHWKSLSAIQINTFSSFIRHNNYIGRKCFPCT</sequence>
<name>A0AA35W2K1_GEOBA</name>
<dbReference type="AlphaFoldDB" id="A0AA35W2K1"/>
<reference evidence="4" key="1">
    <citation type="submission" date="2023-03" db="EMBL/GenBank/DDBJ databases">
        <authorList>
            <person name="Steffen K."/>
            <person name="Cardenas P."/>
        </authorList>
    </citation>
    <scope>NUCLEOTIDE SEQUENCE</scope>
</reference>
<dbReference type="PROSITE" id="PS50923">
    <property type="entry name" value="SUSHI"/>
    <property type="match status" value="1"/>
</dbReference>
<comment type="caution">
    <text evidence="2">Lacks conserved residue(s) required for the propagation of feature annotation.</text>
</comment>
<dbReference type="Gene3D" id="2.10.70.10">
    <property type="entry name" value="Complement Module, domain 1"/>
    <property type="match status" value="1"/>
</dbReference>
<dbReference type="EMBL" id="CASHTH010000320">
    <property type="protein sequence ID" value="CAI7997640.1"/>
    <property type="molecule type" value="Genomic_DNA"/>
</dbReference>
<keyword evidence="1" id="KW-1015">Disulfide bond</keyword>
<organism evidence="4 5">
    <name type="scientific">Geodia barretti</name>
    <name type="common">Barrett's horny sponge</name>
    <dbReference type="NCBI Taxonomy" id="519541"/>
    <lineage>
        <taxon>Eukaryota</taxon>
        <taxon>Metazoa</taxon>
        <taxon>Porifera</taxon>
        <taxon>Demospongiae</taxon>
        <taxon>Heteroscleromorpha</taxon>
        <taxon>Tetractinellida</taxon>
        <taxon>Astrophorina</taxon>
        <taxon>Geodiidae</taxon>
        <taxon>Geodia</taxon>
    </lineage>
</organism>
<evidence type="ECO:0000259" key="3">
    <source>
        <dbReference type="PROSITE" id="PS50923"/>
    </source>
</evidence>
<keyword evidence="2" id="KW-0768">Sushi</keyword>
<feature type="non-terminal residue" evidence="4">
    <location>
        <position position="1"/>
    </location>
</feature>
<dbReference type="SUPFAM" id="SSF57535">
    <property type="entry name" value="Complement control module/SCR domain"/>
    <property type="match status" value="1"/>
</dbReference>
<dbReference type="InterPro" id="IPR000436">
    <property type="entry name" value="Sushi_SCR_CCP_dom"/>
</dbReference>
<dbReference type="CDD" id="cd00033">
    <property type="entry name" value="CCP"/>
    <property type="match status" value="1"/>
</dbReference>
<comment type="caution">
    <text evidence="4">The sequence shown here is derived from an EMBL/GenBank/DDBJ whole genome shotgun (WGS) entry which is preliminary data.</text>
</comment>
<keyword evidence="5" id="KW-1185">Reference proteome</keyword>